<evidence type="ECO:0000256" key="2">
    <source>
        <dbReference type="ARBA" id="ARBA00022617"/>
    </source>
</evidence>
<dbReference type="OrthoDB" id="1055148at2759"/>
<dbReference type="InterPro" id="IPR001128">
    <property type="entry name" value="Cyt_P450"/>
</dbReference>
<dbReference type="InterPro" id="IPR036396">
    <property type="entry name" value="Cyt_P450_sf"/>
</dbReference>
<comment type="caution">
    <text evidence="10">The sequence shown here is derived from an EMBL/GenBank/DDBJ whole genome shotgun (WGS) entry which is preliminary data.</text>
</comment>
<keyword evidence="9" id="KW-1133">Transmembrane helix</keyword>
<dbReference type="GO" id="GO:0020037">
    <property type="term" value="F:heme binding"/>
    <property type="evidence" value="ECO:0007669"/>
    <property type="project" value="InterPro"/>
</dbReference>
<dbReference type="Pfam" id="PF00067">
    <property type="entry name" value="p450"/>
    <property type="match status" value="1"/>
</dbReference>
<keyword evidence="3 8" id="KW-0479">Metal-binding</keyword>
<dbReference type="Proteomes" id="UP000761534">
    <property type="component" value="Unassembled WGS sequence"/>
</dbReference>
<evidence type="ECO:0000313" key="11">
    <source>
        <dbReference type="Proteomes" id="UP000761534"/>
    </source>
</evidence>
<gene>
    <name evidence="10" type="ORF">TRICI_002552</name>
</gene>
<dbReference type="InterPro" id="IPR002401">
    <property type="entry name" value="Cyt_P450_E_grp-I"/>
</dbReference>
<sequence length="525" mass="59769">MAVTKILNQAFEYLRDIPNDPYKIIGLVPVLFGVYVLITEVYRYQQRIPGFKGPKGYPLFGNIPQVLGDSAEVYRKWAKKWGPVYQVQLGNKPVIVVNTANASKEIFLTNTRSTNSRPLMRTFHGVVSATQGATIGSSPMDESLKRRRKAATSALNKPAVQSYVHHIDLESKEFVNDCFIRGKAGKISLDPMPLIKRMSLNMSLTLNWGTRIDNIDDPLFREIIHVEEMVSSFRSTTSNWEDYVPILRLNPFSKNTETALDTRKRRDVYIKKLNKELDERMAKKTHKPCIQANVLTDPEAKLNATELMSLSVTMINAGLDTVTSTVVWGIAMLATRPDIQERAYNAIREFFDEDQVLCDPIEDQKCTYIVCLVRECLRYFTPLRLSLPRTVTTPFVYDGKKVPSGSLIFHNTWACNMDPELYQNPEEFCPERFLEHPQTPHFSYGYGSRMCAGNLLGNRELYLLFMRLISSFKIESPEEIDVNPLTGVHDPRALGVVPHPYKVVFKPRDEAKLAEALKSHVPVEI</sequence>
<name>A0A642V6Q3_9ASCO</name>
<evidence type="ECO:0000313" key="10">
    <source>
        <dbReference type="EMBL" id="KAA8915305.1"/>
    </source>
</evidence>
<organism evidence="10 11">
    <name type="scientific">Trichomonascus ciferrii</name>
    <dbReference type="NCBI Taxonomy" id="44093"/>
    <lineage>
        <taxon>Eukaryota</taxon>
        <taxon>Fungi</taxon>
        <taxon>Dikarya</taxon>
        <taxon>Ascomycota</taxon>
        <taxon>Saccharomycotina</taxon>
        <taxon>Dipodascomycetes</taxon>
        <taxon>Dipodascales</taxon>
        <taxon>Trichomonascaceae</taxon>
        <taxon>Trichomonascus</taxon>
        <taxon>Trichomonascus ciferrii complex</taxon>
    </lineage>
</organism>
<dbReference type="EMBL" id="SWFS01000178">
    <property type="protein sequence ID" value="KAA8915305.1"/>
    <property type="molecule type" value="Genomic_DNA"/>
</dbReference>
<dbReference type="InterPro" id="IPR050364">
    <property type="entry name" value="Cytochrome_P450_fung"/>
</dbReference>
<keyword evidence="9" id="KW-0812">Transmembrane</keyword>
<dbReference type="FunFam" id="1.10.630.10:FF:000072">
    <property type="entry name" value="3-hydroxyphenylacetate 6 hydroxylase"/>
    <property type="match status" value="1"/>
</dbReference>
<dbReference type="PANTHER" id="PTHR46300">
    <property type="entry name" value="P450, PUTATIVE (EUROFUNG)-RELATED-RELATED"/>
    <property type="match status" value="1"/>
</dbReference>
<dbReference type="GO" id="GO:0004497">
    <property type="term" value="F:monooxygenase activity"/>
    <property type="evidence" value="ECO:0007669"/>
    <property type="project" value="UniProtKB-KW"/>
</dbReference>
<dbReference type="Gene3D" id="1.10.630.10">
    <property type="entry name" value="Cytochrome P450"/>
    <property type="match status" value="1"/>
</dbReference>
<evidence type="ECO:0000256" key="6">
    <source>
        <dbReference type="ARBA" id="ARBA00023033"/>
    </source>
</evidence>
<dbReference type="PANTHER" id="PTHR46300:SF9">
    <property type="entry name" value="P450, PUTATIVE-RELATED"/>
    <property type="match status" value="1"/>
</dbReference>
<dbReference type="PRINTS" id="PR00463">
    <property type="entry name" value="EP450I"/>
</dbReference>
<keyword evidence="2 8" id="KW-0349">Heme</keyword>
<dbReference type="PRINTS" id="PR00385">
    <property type="entry name" value="P450"/>
</dbReference>
<comment type="pathway">
    <text evidence="7">Aromatic compound metabolism; phenylacetate degradation.</text>
</comment>
<keyword evidence="9" id="KW-0472">Membrane</keyword>
<evidence type="ECO:0000256" key="9">
    <source>
        <dbReference type="SAM" id="Phobius"/>
    </source>
</evidence>
<dbReference type="SUPFAM" id="SSF48264">
    <property type="entry name" value="Cytochrome P450"/>
    <property type="match status" value="1"/>
</dbReference>
<dbReference type="VEuPathDB" id="FungiDB:TRICI_002552"/>
<accession>A0A642V6Q3</accession>
<dbReference type="GO" id="GO:0005506">
    <property type="term" value="F:iron ion binding"/>
    <property type="evidence" value="ECO:0007669"/>
    <property type="project" value="InterPro"/>
</dbReference>
<comment type="cofactor">
    <cofactor evidence="8">
        <name>heme</name>
        <dbReference type="ChEBI" id="CHEBI:30413"/>
    </cofactor>
</comment>
<keyword evidence="11" id="KW-1185">Reference proteome</keyword>
<dbReference type="AlphaFoldDB" id="A0A642V6Q3"/>
<evidence type="ECO:0000256" key="8">
    <source>
        <dbReference type="PIRSR" id="PIRSR602401-1"/>
    </source>
</evidence>
<evidence type="ECO:0008006" key="12">
    <source>
        <dbReference type="Google" id="ProtNLM"/>
    </source>
</evidence>
<reference evidence="10" key="1">
    <citation type="journal article" date="2019" name="G3 (Bethesda)">
        <title>Genome Assemblies of Two Rare Opportunistic Yeast Pathogens: Diutina rugosa (syn. Candida rugosa) and Trichomonascus ciferrii (syn. Candida ciferrii).</title>
        <authorList>
            <person name="Mixao V."/>
            <person name="Saus E."/>
            <person name="Hansen A.P."/>
            <person name="Lass-Florl C."/>
            <person name="Gabaldon T."/>
        </authorList>
    </citation>
    <scope>NUCLEOTIDE SEQUENCE</scope>
    <source>
        <strain evidence="10">CBS 4856</strain>
    </source>
</reference>
<feature type="transmembrane region" description="Helical" evidence="9">
    <location>
        <begin position="24"/>
        <end position="42"/>
    </location>
</feature>
<evidence type="ECO:0000256" key="5">
    <source>
        <dbReference type="ARBA" id="ARBA00023004"/>
    </source>
</evidence>
<protein>
    <recommendedName>
        <fullName evidence="12">3-hydroxyphenylacetate 6-hydroxylase</fullName>
    </recommendedName>
</protein>
<feature type="binding site" description="axial binding residue" evidence="8">
    <location>
        <position position="451"/>
    </location>
    <ligand>
        <name>heme</name>
        <dbReference type="ChEBI" id="CHEBI:30413"/>
    </ligand>
    <ligandPart>
        <name>Fe</name>
        <dbReference type="ChEBI" id="CHEBI:18248"/>
    </ligandPart>
</feature>
<keyword evidence="4" id="KW-0560">Oxidoreductase</keyword>
<comment type="similarity">
    <text evidence="1">Belongs to the cytochrome P450 family.</text>
</comment>
<keyword evidence="5 8" id="KW-0408">Iron</keyword>
<keyword evidence="6" id="KW-0503">Monooxygenase</keyword>
<evidence type="ECO:0000256" key="4">
    <source>
        <dbReference type="ARBA" id="ARBA00023002"/>
    </source>
</evidence>
<proteinExistence type="inferred from homology"/>
<evidence type="ECO:0000256" key="3">
    <source>
        <dbReference type="ARBA" id="ARBA00022723"/>
    </source>
</evidence>
<dbReference type="GO" id="GO:0016705">
    <property type="term" value="F:oxidoreductase activity, acting on paired donors, with incorporation or reduction of molecular oxygen"/>
    <property type="evidence" value="ECO:0007669"/>
    <property type="project" value="InterPro"/>
</dbReference>
<evidence type="ECO:0000256" key="7">
    <source>
        <dbReference type="ARBA" id="ARBA00060591"/>
    </source>
</evidence>
<evidence type="ECO:0000256" key="1">
    <source>
        <dbReference type="ARBA" id="ARBA00010617"/>
    </source>
</evidence>